<evidence type="ECO:0000256" key="1">
    <source>
        <dbReference type="ARBA" id="ARBA00023125"/>
    </source>
</evidence>
<dbReference type="AlphaFoldDB" id="A0A6N8UA38"/>
<protein>
    <recommendedName>
        <fullName evidence="2">Non-homologous end joining protein Ku</fullName>
    </recommendedName>
</protein>
<dbReference type="PANTHER" id="PTHR41251:SF1">
    <property type="entry name" value="NON-HOMOLOGOUS END JOINING PROTEIN KU"/>
    <property type="match status" value="1"/>
</dbReference>
<keyword evidence="2" id="KW-0233">DNA recombination</keyword>
<dbReference type="SUPFAM" id="SSF100939">
    <property type="entry name" value="SPOC domain-like"/>
    <property type="match status" value="1"/>
</dbReference>
<comment type="function">
    <text evidence="2">With LigD forms a non-homologous end joining (NHEJ) DNA repair enzyme, which repairs dsDNA breaks with reduced fidelity. Binds linear dsDNA with 5'- and 3'- overhangs but not closed circular dsDNA nor ssDNA. Recruits and stimulates the ligase activity of LigD.</text>
</comment>
<evidence type="ECO:0000313" key="4">
    <source>
        <dbReference type="EMBL" id="MXQ74194.1"/>
    </source>
</evidence>
<dbReference type="GO" id="GO:0003690">
    <property type="term" value="F:double-stranded DNA binding"/>
    <property type="evidence" value="ECO:0007669"/>
    <property type="project" value="UniProtKB-UniRule"/>
</dbReference>
<dbReference type="InterPro" id="IPR016194">
    <property type="entry name" value="SPOC-like_C_dom_sf"/>
</dbReference>
<dbReference type="InterPro" id="IPR006164">
    <property type="entry name" value="DNA_bd_Ku70/Ku80"/>
</dbReference>
<evidence type="ECO:0000259" key="3">
    <source>
        <dbReference type="SMART" id="SM00559"/>
    </source>
</evidence>
<reference evidence="4 5" key="1">
    <citation type="submission" date="2019-12" db="EMBL/GenBank/DDBJ databases">
        <authorList>
            <person name="Yang R."/>
        </authorList>
    </citation>
    <scope>NUCLEOTIDE SEQUENCE [LARGE SCALE GENOMIC DNA]</scope>
    <source>
        <strain evidence="4 5">DONG20-135</strain>
    </source>
</reference>
<comment type="caution">
    <text evidence="4">The sequence shown here is derived from an EMBL/GenBank/DDBJ whole genome shotgun (WGS) entry which is preliminary data.</text>
</comment>
<dbReference type="HAMAP" id="MF_01875">
    <property type="entry name" value="Prokaryotic_Ku"/>
    <property type="match status" value="1"/>
</dbReference>
<evidence type="ECO:0000256" key="2">
    <source>
        <dbReference type="HAMAP-Rule" id="MF_01875"/>
    </source>
</evidence>
<name>A0A6N8UA38_9FIRM</name>
<keyword evidence="2" id="KW-0227">DNA damage</keyword>
<comment type="subunit">
    <text evidence="2">Homodimer. Interacts with LigD.</text>
</comment>
<dbReference type="SMART" id="SM00559">
    <property type="entry name" value="Ku78"/>
    <property type="match status" value="1"/>
</dbReference>
<proteinExistence type="inferred from homology"/>
<gene>
    <name evidence="2" type="primary">ku</name>
    <name evidence="4" type="ORF">GSF08_09625</name>
</gene>
<dbReference type="RefSeq" id="WP_160625587.1">
    <property type="nucleotide sequence ID" value="NZ_WUUQ01000004.1"/>
</dbReference>
<accession>A0A6N8UA38</accession>
<dbReference type="CDD" id="cd00789">
    <property type="entry name" value="KU_like"/>
    <property type="match status" value="1"/>
</dbReference>
<dbReference type="GO" id="GO:0006310">
    <property type="term" value="P:DNA recombination"/>
    <property type="evidence" value="ECO:0007669"/>
    <property type="project" value="UniProtKB-KW"/>
</dbReference>
<keyword evidence="5" id="KW-1185">Reference proteome</keyword>
<dbReference type="Proteomes" id="UP000434036">
    <property type="component" value="Unassembled WGS sequence"/>
</dbReference>
<keyword evidence="1 2" id="KW-0238">DNA-binding</keyword>
<sequence length="262" mass="30235">MPARHKGAISFGLVHIPVQLYKTTRDIDISFNQLCKETKERVRYKKFCPNCKKEIKTSDIVKGYQYEKDKYVIMSDEELDQLKTETDRTIHILQFTKLADISDIYYEKNFYAVPEKGGEKAFELLHQAMLNQKVVAIAKTVMGTKEQLLALCPKEEGILFKTLFYEDEIESVPKVVNKQKLTKSEMNMAKALIDSMTSPFHPEEFEDEYQKRLRQAIEAKITGKEISEPKADERDTVVDLMEALKQSVAMTKKPAGKRRPQA</sequence>
<keyword evidence="2" id="KW-0234">DNA repair</keyword>
<dbReference type="InterPro" id="IPR009187">
    <property type="entry name" value="Prok_Ku"/>
</dbReference>
<dbReference type="NCBIfam" id="TIGR02772">
    <property type="entry name" value="Ku_bact"/>
    <property type="match status" value="1"/>
</dbReference>
<dbReference type="Gene3D" id="2.40.290.10">
    <property type="match status" value="1"/>
</dbReference>
<comment type="similarity">
    <text evidence="2">Belongs to the prokaryotic Ku family.</text>
</comment>
<dbReference type="PANTHER" id="PTHR41251">
    <property type="entry name" value="NON-HOMOLOGOUS END JOINING PROTEIN KU"/>
    <property type="match status" value="1"/>
</dbReference>
<dbReference type="GO" id="GO:0006303">
    <property type="term" value="P:double-strand break repair via nonhomologous end joining"/>
    <property type="evidence" value="ECO:0007669"/>
    <property type="project" value="UniProtKB-UniRule"/>
</dbReference>
<reference evidence="4 5" key="2">
    <citation type="submission" date="2020-01" db="EMBL/GenBank/DDBJ databases">
        <title>Clostridiaceae sp. nov. isolated from the gut of human by culturomics.</title>
        <authorList>
            <person name="Chang Y."/>
        </authorList>
    </citation>
    <scope>NUCLEOTIDE SEQUENCE [LARGE SCALE GENOMIC DNA]</scope>
    <source>
        <strain evidence="4 5">DONG20-135</strain>
    </source>
</reference>
<feature type="domain" description="Ku" evidence="3">
    <location>
        <begin position="52"/>
        <end position="180"/>
    </location>
</feature>
<organism evidence="4 5">
    <name type="scientific">Copranaerobaculum intestinale</name>
    <dbReference type="NCBI Taxonomy" id="2692629"/>
    <lineage>
        <taxon>Bacteria</taxon>
        <taxon>Bacillati</taxon>
        <taxon>Bacillota</taxon>
        <taxon>Erysipelotrichia</taxon>
        <taxon>Erysipelotrichales</taxon>
        <taxon>Erysipelotrichaceae</taxon>
        <taxon>Copranaerobaculum</taxon>
    </lineage>
</organism>
<dbReference type="EMBL" id="WUUQ01000004">
    <property type="protein sequence ID" value="MXQ74194.1"/>
    <property type="molecule type" value="Genomic_DNA"/>
</dbReference>
<evidence type="ECO:0000313" key="5">
    <source>
        <dbReference type="Proteomes" id="UP000434036"/>
    </source>
</evidence>
<dbReference type="PIRSF" id="PIRSF006493">
    <property type="entry name" value="Prok_Ku"/>
    <property type="match status" value="1"/>
</dbReference>
<dbReference type="Pfam" id="PF02735">
    <property type="entry name" value="Ku"/>
    <property type="match status" value="1"/>
</dbReference>